<gene>
    <name evidence="2" type="ORF">SAMN04488556_2288</name>
</gene>
<dbReference type="PANTHER" id="PTHR43434:SF1">
    <property type="entry name" value="PHOSPHOGLYCOLATE PHOSPHATASE"/>
    <property type="match status" value="1"/>
</dbReference>
<accession>A0A1I6RX65</accession>
<dbReference type="AlphaFoldDB" id="A0A1I6RX65"/>
<proteinExistence type="inferred from homology"/>
<dbReference type="GO" id="GO:0006281">
    <property type="term" value="P:DNA repair"/>
    <property type="evidence" value="ECO:0007669"/>
    <property type="project" value="TreeGrafter"/>
</dbReference>
<dbReference type="NCBIfam" id="TIGR01549">
    <property type="entry name" value="HAD-SF-IA-v1"/>
    <property type="match status" value="1"/>
</dbReference>
<dbReference type="InterPro" id="IPR006439">
    <property type="entry name" value="HAD-SF_hydro_IA"/>
</dbReference>
<comment type="similarity">
    <text evidence="1">Belongs to the HAD-like hydrolase superfamily.</text>
</comment>
<name>A0A1I6RX65_9EURY</name>
<dbReference type="Proteomes" id="UP000199199">
    <property type="component" value="Unassembled WGS sequence"/>
</dbReference>
<dbReference type="EMBL" id="FOZS01000002">
    <property type="protein sequence ID" value="SFS69180.1"/>
    <property type="molecule type" value="Genomic_DNA"/>
</dbReference>
<dbReference type="InterPro" id="IPR036412">
    <property type="entry name" value="HAD-like_sf"/>
</dbReference>
<reference evidence="3" key="1">
    <citation type="submission" date="2016-10" db="EMBL/GenBank/DDBJ databases">
        <authorList>
            <person name="Varghese N."/>
            <person name="Submissions S."/>
        </authorList>
    </citation>
    <scope>NUCLEOTIDE SEQUENCE [LARGE SCALE GENOMIC DNA]</scope>
    <source>
        <strain evidence="3">DSM 22427</strain>
    </source>
</reference>
<dbReference type="SFLD" id="SFLDG01129">
    <property type="entry name" value="C1.5:_HAD__Beta-PGM__Phosphata"/>
    <property type="match status" value="1"/>
</dbReference>
<dbReference type="SUPFAM" id="SSF56784">
    <property type="entry name" value="HAD-like"/>
    <property type="match status" value="1"/>
</dbReference>
<dbReference type="RefSeq" id="WP_092904668.1">
    <property type="nucleotide sequence ID" value="NZ_FOZS01000002.1"/>
</dbReference>
<dbReference type="Pfam" id="PF00702">
    <property type="entry name" value="Hydrolase"/>
    <property type="match status" value="1"/>
</dbReference>
<evidence type="ECO:0000313" key="3">
    <source>
        <dbReference type="Proteomes" id="UP000199199"/>
    </source>
</evidence>
<sequence>MQAILFDMDGVILEGPRTDPQVYADATDYALSELGIEPTDDEREAFREFDPDGIRERAAAHGFDADEFWKLRDDRASELTHERVRSGDRAVYDDAETLSELAERTTTALVTNNRHRTAEFVDNYFEFGFETVRGRDPSMAGYQRRKPNPAYLEETLDRLGVDGGLYVGDSGVDVVAGQKASLETAFVRRPHNRSVDLPAEPEYELESLTELLELLETVDSH</sequence>
<keyword evidence="3" id="KW-1185">Reference proteome</keyword>
<organism evidence="2 3">
    <name type="scientific">Halostagnicola kamekurae</name>
    <dbReference type="NCBI Taxonomy" id="619731"/>
    <lineage>
        <taxon>Archaea</taxon>
        <taxon>Methanobacteriati</taxon>
        <taxon>Methanobacteriota</taxon>
        <taxon>Stenosarchaea group</taxon>
        <taxon>Halobacteria</taxon>
        <taxon>Halobacteriales</taxon>
        <taxon>Natrialbaceae</taxon>
        <taxon>Halostagnicola</taxon>
    </lineage>
</organism>
<evidence type="ECO:0000313" key="2">
    <source>
        <dbReference type="EMBL" id="SFS69180.1"/>
    </source>
</evidence>
<evidence type="ECO:0000256" key="1">
    <source>
        <dbReference type="ARBA" id="ARBA00007958"/>
    </source>
</evidence>
<dbReference type="PANTHER" id="PTHR43434">
    <property type="entry name" value="PHOSPHOGLYCOLATE PHOSPHATASE"/>
    <property type="match status" value="1"/>
</dbReference>
<dbReference type="InterPro" id="IPR023214">
    <property type="entry name" value="HAD_sf"/>
</dbReference>
<dbReference type="InterPro" id="IPR050155">
    <property type="entry name" value="HAD-like_hydrolase_sf"/>
</dbReference>
<dbReference type="SFLD" id="SFLDS00003">
    <property type="entry name" value="Haloacid_Dehalogenase"/>
    <property type="match status" value="1"/>
</dbReference>
<protein>
    <submittedName>
        <fullName evidence="2">Haloacid dehalogenase superfamily, subfamily IA, variant 1 with third motif having Dx(3-4)D or Dx(3-4)E</fullName>
    </submittedName>
</protein>
<dbReference type="Gene3D" id="3.40.50.1000">
    <property type="entry name" value="HAD superfamily/HAD-like"/>
    <property type="match status" value="1"/>
</dbReference>
<dbReference type="GO" id="GO:0008967">
    <property type="term" value="F:phosphoglycolate phosphatase activity"/>
    <property type="evidence" value="ECO:0007669"/>
    <property type="project" value="TreeGrafter"/>
</dbReference>
<dbReference type="OrthoDB" id="115864at2157"/>